<dbReference type="InterPro" id="IPR028354">
    <property type="entry name" value="GPAT_PlsB"/>
</dbReference>
<keyword evidence="9 12" id="KW-0472">Membrane</keyword>
<dbReference type="HAMAP" id="MF_00393">
    <property type="entry name" value="Glyc3P_acyltrans"/>
    <property type="match status" value="1"/>
</dbReference>
<dbReference type="SMART" id="SM00563">
    <property type="entry name" value="PlsC"/>
    <property type="match status" value="1"/>
</dbReference>
<keyword evidence="12" id="KW-0443">Lipid metabolism</keyword>
<dbReference type="InterPro" id="IPR041728">
    <property type="entry name" value="GPAT/DHAPAT_LPLAT"/>
</dbReference>
<keyword evidence="7 12" id="KW-1003">Cell membrane</keyword>
<comment type="caution">
    <text evidence="14">The sequence shown here is derived from an EMBL/GenBank/DDBJ whole genome shotgun (WGS) entry which is preliminary data.</text>
</comment>
<gene>
    <name evidence="12 14" type="primary">plsB</name>
    <name evidence="14" type="ORF">IPN75_20095</name>
</gene>
<evidence type="ECO:0000256" key="10">
    <source>
        <dbReference type="ARBA" id="ARBA00023315"/>
    </source>
</evidence>
<keyword evidence="8 12" id="KW-0808">Transferase</keyword>
<evidence type="ECO:0000313" key="15">
    <source>
        <dbReference type="Proteomes" id="UP000808146"/>
    </source>
</evidence>
<keyword evidence="10 12" id="KW-0012">Acyltransferase</keyword>
<evidence type="ECO:0000256" key="1">
    <source>
        <dbReference type="ARBA" id="ARBA00004413"/>
    </source>
</evidence>
<organism evidence="14 15">
    <name type="scientific">Candidatus Dechloromonas phosphorivorans</name>
    <dbReference type="NCBI Taxonomy" id="2899244"/>
    <lineage>
        <taxon>Bacteria</taxon>
        <taxon>Pseudomonadati</taxon>
        <taxon>Pseudomonadota</taxon>
        <taxon>Betaproteobacteria</taxon>
        <taxon>Rhodocyclales</taxon>
        <taxon>Azonexaceae</taxon>
        <taxon>Dechloromonas</taxon>
    </lineage>
</organism>
<evidence type="ECO:0000256" key="9">
    <source>
        <dbReference type="ARBA" id="ARBA00023136"/>
    </source>
</evidence>
<feature type="domain" description="Phospholipid/glycerol acyltransferase" evidence="13">
    <location>
        <begin position="307"/>
        <end position="434"/>
    </location>
</feature>
<accession>A0A9D7LRJ6</accession>
<comment type="catalytic activity">
    <reaction evidence="11 12">
        <text>sn-glycerol 3-phosphate + an acyl-CoA = a 1-acyl-sn-glycero-3-phosphate + CoA</text>
        <dbReference type="Rhea" id="RHEA:15325"/>
        <dbReference type="ChEBI" id="CHEBI:57287"/>
        <dbReference type="ChEBI" id="CHEBI:57597"/>
        <dbReference type="ChEBI" id="CHEBI:57970"/>
        <dbReference type="ChEBI" id="CHEBI:58342"/>
        <dbReference type="EC" id="2.3.1.15"/>
    </reaction>
</comment>
<evidence type="ECO:0000256" key="2">
    <source>
        <dbReference type="ARBA" id="ARBA00004765"/>
    </source>
</evidence>
<dbReference type="InterPro" id="IPR022284">
    <property type="entry name" value="GPAT/DHAPAT"/>
</dbReference>
<evidence type="ECO:0000259" key="13">
    <source>
        <dbReference type="SMART" id="SM00563"/>
    </source>
</evidence>
<dbReference type="Pfam" id="PF01553">
    <property type="entry name" value="Acyltransferase"/>
    <property type="match status" value="1"/>
</dbReference>
<comment type="subcellular location">
    <subcellularLocation>
        <location evidence="1 12">Cell membrane</location>
        <topology evidence="1 12">Peripheral membrane protein</topology>
        <orientation evidence="1 12">Cytoplasmic side</orientation>
    </subcellularLocation>
</comment>
<evidence type="ECO:0000256" key="11">
    <source>
        <dbReference type="ARBA" id="ARBA00048427"/>
    </source>
</evidence>
<dbReference type="NCBIfam" id="TIGR03703">
    <property type="entry name" value="plsB"/>
    <property type="match status" value="1"/>
</dbReference>
<reference evidence="14" key="1">
    <citation type="submission" date="2020-10" db="EMBL/GenBank/DDBJ databases">
        <title>Connecting structure to function with the recovery of over 1000 high-quality activated sludge metagenome-assembled genomes encoding full-length rRNA genes using long-read sequencing.</title>
        <authorList>
            <person name="Singleton C.M."/>
            <person name="Petriglieri F."/>
            <person name="Kristensen J.M."/>
            <person name="Kirkegaard R.H."/>
            <person name="Michaelsen T.Y."/>
            <person name="Andersen M.H."/>
            <person name="Karst S.M."/>
            <person name="Dueholm M.S."/>
            <person name="Nielsen P.H."/>
            <person name="Albertsen M."/>
        </authorList>
    </citation>
    <scope>NUCLEOTIDE SEQUENCE</scope>
    <source>
        <strain evidence="14">OdNE_18-Q3-R46-58_BAT3C.305</strain>
    </source>
</reference>
<evidence type="ECO:0000256" key="12">
    <source>
        <dbReference type="HAMAP-Rule" id="MF_00393"/>
    </source>
</evidence>
<dbReference type="GO" id="GO:0016024">
    <property type="term" value="P:CDP-diacylglycerol biosynthetic process"/>
    <property type="evidence" value="ECO:0007669"/>
    <property type="project" value="UniProtKB-UniRule"/>
</dbReference>
<comment type="similarity">
    <text evidence="4 12">Belongs to the GPAT/DAPAT family.</text>
</comment>
<dbReference type="EMBL" id="JADKBR010000029">
    <property type="protein sequence ID" value="MBK8892486.1"/>
    <property type="molecule type" value="Genomic_DNA"/>
</dbReference>
<sequence length="823" mass="92014">MRREVVKALFDISGWFVPLAQRLLYAWVRTTVFAEAAADIDPARPVCYVLQDRHLSNLLVLFEESRRAGLPPAEAPFALGSVRAKRSLFFLNRRHQGSEPGASRLLVDQLRAVVADPTLDVQLVPVVVLWGRSPDKQESILKALLAETWRSPGRLRQFLAVLLHGRQTLVRFNRPLSLRDLVHRGATPLDVAAAQRKVSRVLRVHFRRQRQMAIGPDLSHRNTQVEVLLASEPVRAAIAAEASRLGVSGDEARGRAQKFALEIASDYSYGTVRAMELFLSWLWEHIYDGIEAHNFEALTDIAPGNGIVYVPCHRSHVDYLLLSYLIHRHGLTPPHIAAGENLDMPLVGSLLRRGGAFFLRRSFKGEPLYAAVFDEYLHLMLARGFPIEYFIEGGRSRTGRTLAPKAGILGMTIRSFVRSHSRPLVFVPVYIGYERLIEGQTYVRELSGRPKQGESLWSLLTSVRSIRRIYGKVHVNFGDPLPLSGFLDGQRADWRAARDEANGEWLRLATREAASELATRINAAAVLNPVSLVALALLATPRCTADTLGLRRMIAHFQALDAAAPYSPRRIACVLDPVQVVAHAERLGIVEQVPHPFGNLVRVVDAQVKQLPYFRNNVLHLFAVPALIACLLGNNRRLDVQRLTDAIVGIYGVLRPALFLRWSEDELLREIQRTIGIFAERGLLRRAEIDGWLLAPEANSQEFPELQMIGETLRPMLGRHFLALALLQQRGSGKLTRAVLEKDCVLLAQRLALLHGFGETETADKSDFASLVASLLDAELLDEDQEGMLRFDEHLLQPLTYAELVLPADARQSIRRIAEQPAA</sequence>
<dbReference type="PANTHER" id="PTHR12563:SF17">
    <property type="entry name" value="DIHYDROXYACETONE PHOSPHATE ACYLTRANSFERASE"/>
    <property type="match status" value="1"/>
</dbReference>
<keyword evidence="12" id="KW-0594">Phospholipid biosynthesis</keyword>
<evidence type="ECO:0000256" key="3">
    <source>
        <dbReference type="ARBA" id="ARBA00005189"/>
    </source>
</evidence>
<evidence type="ECO:0000256" key="4">
    <source>
        <dbReference type="ARBA" id="ARBA00007937"/>
    </source>
</evidence>
<evidence type="ECO:0000256" key="7">
    <source>
        <dbReference type="ARBA" id="ARBA00022475"/>
    </source>
</evidence>
<dbReference type="InterPro" id="IPR002123">
    <property type="entry name" value="Plipid/glycerol_acylTrfase"/>
</dbReference>
<dbReference type="Proteomes" id="UP000808146">
    <property type="component" value="Unassembled WGS sequence"/>
</dbReference>
<name>A0A9D7LRJ6_9RHOO</name>
<evidence type="ECO:0000256" key="6">
    <source>
        <dbReference type="ARBA" id="ARBA00013432"/>
    </source>
</evidence>
<dbReference type="CDD" id="cd07993">
    <property type="entry name" value="LPLAT_DHAPAT-like"/>
    <property type="match status" value="1"/>
</dbReference>
<evidence type="ECO:0000256" key="8">
    <source>
        <dbReference type="ARBA" id="ARBA00022679"/>
    </source>
</evidence>
<dbReference type="PIRSF" id="PIRSF000437">
    <property type="entry name" value="GPAT_DHAPAT"/>
    <property type="match status" value="1"/>
</dbReference>
<dbReference type="PIRSF" id="PIRSF500064">
    <property type="entry name" value="GPAT"/>
    <property type="match status" value="1"/>
</dbReference>
<feature type="short sequence motif" description="HXXXXD motif" evidence="12">
    <location>
        <begin position="312"/>
        <end position="317"/>
    </location>
</feature>
<dbReference type="NCBIfam" id="NF003441">
    <property type="entry name" value="PRK04974.1"/>
    <property type="match status" value="1"/>
</dbReference>
<comment type="domain">
    <text evidence="12">The HXXXXD motif is essential for acyltransferase activity and may constitute the binding site for the phosphate moiety of the glycerol-3-phosphate.</text>
</comment>
<dbReference type="EC" id="2.3.1.15" evidence="5 12"/>
<keyword evidence="12" id="KW-1208">Phospholipid metabolism</keyword>
<keyword evidence="12" id="KW-0444">Lipid biosynthesis</keyword>
<evidence type="ECO:0000313" key="14">
    <source>
        <dbReference type="EMBL" id="MBK8892486.1"/>
    </source>
</evidence>
<dbReference type="GO" id="GO:0006631">
    <property type="term" value="P:fatty acid metabolic process"/>
    <property type="evidence" value="ECO:0007669"/>
    <property type="project" value="TreeGrafter"/>
</dbReference>
<dbReference type="SUPFAM" id="SSF69593">
    <property type="entry name" value="Glycerol-3-phosphate (1)-acyltransferase"/>
    <property type="match status" value="1"/>
</dbReference>
<proteinExistence type="inferred from homology"/>
<comment type="pathway">
    <text evidence="2 12">Phospholipid metabolism; CDP-diacylglycerol biosynthesis; CDP-diacylglycerol from sn-glycerol 3-phosphate: step 1/3.</text>
</comment>
<dbReference type="Pfam" id="PF19277">
    <property type="entry name" value="GPAT_C"/>
    <property type="match status" value="1"/>
</dbReference>
<dbReference type="GO" id="GO:0005886">
    <property type="term" value="C:plasma membrane"/>
    <property type="evidence" value="ECO:0007669"/>
    <property type="project" value="UniProtKB-SubCell"/>
</dbReference>
<comment type="pathway">
    <text evidence="3">Lipid metabolism.</text>
</comment>
<dbReference type="InterPro" id="IPR045520">
    <property type="entry name" value="GPAT/DHAPAT_C"/>
</dbReference>
<dbReference type="AlphaFoldDB" id="A0A9D7LRJ6"/>
<dbReference type="GO" id="GO:0004366">
    <property type="term" value="F:glycerol-3-phosphate O-acyltransferase activity"/>
    <property type="evidence" value="ECO:0007669"/>
    <property type="project" value="UniProtKB-UniRule"/>
</dbReference>
<dbReference type="PANTHER" id="PTHR12563">
    <property type="entry name" value="GLYCEROL-3-PHOSPHATE ACYLTRANSFERASE"/>
    <property type="match status" value="1"/>
</dbReference>
<protein>
    <recommendedName>
        <fullName evidence="6 12">Glycerol-3-phosphate acyltransferase</fullName>
        <shortName evidence="12">GPAT</shortName>
        <ecNumber evidence="5 12">2.3.1.15</ecNumber>
    </recommendedName>
</protein>
<evidence type="ECO:0000256" key="5">
    <source>
        <dbReference type="ARBA" id="ARBA00013113"/>
    </source>
</evidence>